<dbReference type="EMBL" id="JAUOPG010000010">
    <property type="protein sequence ID" value="MDO6454772.1"/>
    <property type="molecule type" value="Genomic_DNA"/>
</dbReference>
<feature type="active site" evidence="4">
    <location>
        <position position="17"/>
    </location>
</feature>
<dbReference type="SUPFAM" id="SSF55068">
    <property type="entry name" value="Peptide methionine sulfoxide reductase"/>
    <property type="match status" value="1"/>
</dbReference>
<gene>
    <name evidence="4 6" type="primary">msrA</name>
    <name evidence="6" type="ORF">Q4490_14465</name>
</gene>
<dbReference type="PANTHER" id="PTHR43774">
    <property type="entry name" value="PEPTIDE METHIONINE SULFOXIDE REDUCTASE"/>
    <property type="match status" value="1"/>
</dbReference>
<name>A0AAW7XKL0_9GAMM</name>
<evidence type="ECO:0000256" key="4">
    <source>
        <dbReference type="HAMAP-Rule" id="MF_01401"/>
    </source>
</evidence>
<keyword evidence="1 4" id="KW-0560">Oxidoreductase</keyword>
<reference evidence="6" key="1">
    <citation type="submission" date="2023-07" db="EMBL/GenBank/DDBJ databases">
        <title>Genome content predicts the carbon catabolic preferences of heterotrophic bacteria.</title>
        <authorList>
            <person name="Gralka M."/>
        </authorList>
    </citation>
    <scope>NUCLEOTIDE SEQUENCE</scope>
    <source>
        <strain evidence="6">I2M16</strain>
    </source>
</reference>
<proteinExistence type="inferred from homology"/>
<evidence type="ECO:0000256" key="3">
    <source>
        <dbReference type="ARBA" id="ARBA00048782"/>
    </source>
</evidence>
<evidence type="ECO:0000313" key="7">
    <source>
        <dbReference type="Proteomes" id="UP001169862"/>
    </source>
</evidence>
<sequence length="182" mass="20250">MKKVEATTEKATFGGGCFWCTEAMFQNLAGVISIKSGYSGGQVKNPTYREVCSGLTGHAEVIQVEFDNTIISYSDLLKLHMSSHDPTTLNQQGADKGTQYRSIILTHNDEQEKSATQVVAQMQPLFGNNIVTEIAPFEAFYTAEEEHQNYYLNNSDAGYCQVVIEPKVVKFKAAHQDKLQKK</sequence>
<dbReference type="NCBIfam" id="TIGR00401">
    <property type="entry name" value="msrA"/>
    <property type="match status" value="1"/>
</dbReference>
<evidence type="ECO:0000256" key="2">
    <source>
        <dbReference type="ARBA" id="ARBA00047806"/>
    </source>
</evidence>
<evidence type="ECO:0000313" key="6">
    <source>
        <dbReference type="EMBL" id="MDO6454772.1"/>
    </source>
</evidence>
<dbReference type="PANTHER" id="PTHR43774:SF1">
    <property type="entry name" value="PEPTIDE METHIONINE SULFOXIDE REDUCTASE MSRA 2"/>
    <property type="match status" value="1"/>
</dbReference>
<evidence type="ECO:0000259" key="5">
    <source>
        <dbReference type="Pfam" id="PF01625"/>
    </source>
</evidence>
<dbReference type="InterPro" id="IPR036509">
    <property type="entry name" value="Met_Sox_Rdtase_MsrA_sf"/>
</dbReference>
<dbReference type="Gene3D" id="3.30.1060.10">
    <property type="entry name" value="Peptide methionine sulphoxide reductase MsrA"/>
    <property type="match status" value="1"/>
</dbReference>
<dbReference type="Proteomes" id="UP001169862">
    <property type="component" value="Unassembled WGS sequence"/>
</dbReference>
<comment type="catalytic activity">
    <reaction evidence="2 4">
        <text>L-methionyl-[protein] + [thioredoxin]-disulfide + H2O = L-methionyl-(S)-S-oxide-[protein] + [thioredoxin]-dithiol</text>
        <dbReference type="Rhea" id="RHEA:14217"/>
        <dbReference type="Rhea" id="RHEA-COMP:10698"/>
        <dbReference type="Rhea" id="RHEA-COMP:10700"/>
        <dbReference type="Rhea" id="RHEA-COMP:12313"/>
        <dbReference type="Rhea" id="RHEA-COMP:12315"/>
        <dbReference type="ChEBI" id="CHEBI:15377"/>
        <dbReference type="ChEBI" id="CHEBI:16044"/>
        <dbReference type="ChEBI" id="CHEBI:29950"/>
        <dbReference type="ChEBI" id="CHEBI:44120"/>
        <dbReference type="ChEBI" id="CHEBI:50058"/>
        <dbReference type="EC" id="1.8.4.11"/>
    </reaction>
</comment>
<evidence type="ECO:0000256" key="1">
    <source>
        <dbReference type="ARBA" id="ARBA00023002"/>
    </source>
</evidence>
<dbReference type="HAMAP" id="MF_01401">
    <property type="entry name" value="MsrA"/>
    <property type="match status" value="1"/>
</dbReference>
<dbReference type="Pfam" id="PF01625">
    <property type="entry name" value="PMSR"/>
    <property type="match status" value="1"/>
</dbReference>
<comment type="function">
    <text evidence="4">Has an important function as a repair enzyme for proteins that have been inactivated by oxidation. Catalyzes the reversible oxidation-reduction of methionine sulfoxide in proteins to methionine.</text>
</comment>
<dbReference type="AlphaFoldDB" id="A0AAW7XKL0"/>
<comment type="similarity">
    <text evidence="4">Belongs to the MsrA Met sulfoxide reductase family.</text>
</comment>
<feature type="domain" description="Peptide methionine sulphoxide reductase MsrA" evidence="5">
    <location>
        <begin position="10"/>
        <end position="161"/>
    </location>
</feature>
<accession>A0AAW7XKL0</accession>
<organism evidence="6 7">
    <name type="scientific">Neptunomonas phycophila</name>
    <dbReference type="NCBI Taxonomy" id="1572645"/>
    <lineage>
        <taxon>Bacteria</taxon>
        <taxon>Pseudomonadati</taxon>
        <taxon>Pseudomonadota</taxon>
        <taxon>Gammaproteobacteria</taxon>
        <taxon>Oceanospirillales</taxon>
        <taxon>Oceanospirillaceae</taxon>
        <taxon>Neptunomonas</taxon>
    </lineage>
</organism>
<dbReference type="InterPro" id="IPR002569">
    <property type="entry name" value="Met_Sox_Rdtase_MsrA_dom"/>
</dbReference>
<protein>
    <recommendedName>
        <fullName evidence="4">Peptide methionine sulfoxide reductase MsrA</fullName>
        <shortName evidence="4">Protein-methionine-S-oxide reductase</shortName>
        <ecNumber evidence="4">1.8.4.11</ecNumber>
    </recommendedName>
    <alternativeName>
        <fullName evidence="4">Peptide-methionine (S)-S-oxide reductase</fullName>
        <shortName evidence="4">Peptide Met(O) reductase</shortName>
    </alternativeName>
</protein>
<comment type="catalytic activity">
    <reaction evidence="3 4">
        <text>[thioredoxin]-disulfide + L-methionine + H2O = L-methionine (S)-S-oxide + [thioredoxin]-dithiol</text>
        <dbReference type="Rhea" id="RHEA:19993"/>
        <dbReference type="Rhea" id="RHEA-COMP:10698"/>
        <dbReference type="Rhea" id="RHEA-COMP:10700"/>
        <dbReference type="ChEBI" id="CHEBI:15377"/>
        <dbReference type="ChEBI" id="CHEBI:29950"/>
        <dbReference type="ChEBI" id="CHEBI:50058"/>
        <dbReference type="ChEBI" id="CHEBI:57844"/>
        <dbReference type="ChEBI" id="CHEBI:58772"/>
        <dbReference type="EC" id="1.8.4.11"/>
    </reaction>
</comment>
<dbReference type="GO" id="GO:0008113">
    <property type="term" value="F:peptide-methionine (S)-S-oxide reductase activity"/>
    <property type="evidence" value="ECO:0007669"/>
    <property type="project" value="UniProtKB-UniRule"/>
</dbReference>
<comment type="caution">
    <text evidence="6">The sequence shown here is derived from an EMBL/GenBank/DDBJ whole genome shotgun (WGS) entry which is preliminary data.</text>
</comment>
<dbReference type="EC" id="1.8.4.11" evidence="4"/>